<dbReference type="SUPFAM" id="SSF103481">
    <property type="entry name" value="Multidrug resistance efflux transporter EmrE"/>
    <property type="match status" value="1"/>
</dbReference>
<gene>
    <name evidence="2" type="ORF">EDD65_10523</name>
</gene>
<protein>
    <submittedName>
        <fullName evidence="2">DUF2905 family protein</fullName>
    </submittedName>
</protein>
<dbReference type="InterPro" id="IPR021320">
    <property type="entry name" value="DUF2905"/>
</dbReference>
<evidence type="ECO:0000313" key="3">
    <source>
        <dbReference type="Proteomes" id="UP000294567"/>
    </source>
</evidence>
<keyword evidence="1" id="KW-0472">Membrane</keyword>
<evidence type="ECO:0000313" key="2">
    <source>
        <dbReference type="EMBL" id="TCS89552.1"/>
    </source>
</evidence>
<feature type="transmembrane region" description="Helical" evidence="1">
    <location>
        <begin position="65"/>
        <end position="88"/>
    </location>
</feature>
<reference evidence="2 3" key="1">
    <citation type="submission" date="2019-03" db="EMBL/GenBank/DDBJ databases">
        <title>Genomic Encyclopedia of Type Strains, Phase IV (KMG-IV): sequencing the most valuable type-strain genomes for metagenomic binning, comparative biology and taxonomic classification.</title>
        <authorList>
            <person name="Goeker M."/>
        </authorList>
    </citation>
    <scope>NUCLEOTIDE SEQUENCE [LARGE SCALE GENOMIC DNA]</scope>
    <source>
        <strain evidence="2 3">DSM 26752</strain>
    </source>
</reference>
<proteinExistence type="predicted"/>
<keyword evidence="1" id="KW-0812">Transmembrane</keyword>
<sequence>MLPKKHMNILILNMKRSRGDIMTSLGKILLYMGIVFILLGGVLILGEKLGFGKLPGDILIQRGNFTFFFPIVSMLIISIILTVLVNIFRR</sequence>
<accession>A0A4R3KYC1</accession>
<organism evidence="2 3">
    <name type="scientific">Keratinibaculum paraultunense</name>
    <dbReference type="NCBI Taxonomy" id="1278232"/>
    <lineage>
        <taxon>Bacteria</taxon>
        <taxon>Bacillati</taxon>
        <taxon>Bacillota</taxon>
        <taxon>Tissierellia</taxon>
        <taxon>Tissierellales</taxon>
        <taxon>Tepidimicrobiaceae</taxon>
        <taxon>Keratinibaculum</taxon>
    </lineage>
</organism>
<dbReference type="InterPro" id="IPR037185">
    <property type="entry name" value="EmrE-like"/>
</dbReference>
<dbReference type="EMBL" id="SMAE01000005">
    <property type="protein sequence ID" value="TCS89552.1"/>
    <property type="molecule type" value="Genomic_DNA"/>
</dbReference>
<comment type="caution">
    <text evidence="2">The sequence shown here is derived from an EMBL/GenBank/DDBJ whole genome shotgun (WGS) entry which is preliminary data.</text>
</comment>
<keyword evidence="1" id="KW-1133">Transmembrane helix</keyword>
<dbReference type="AlphaFoldDB" id="A0A4R3KYC1"/>
<dbReference type="PANTHER" id="PTHR36443">
    <property type="entry name" value="BSR5223 PROTEIN"/>
    <property type="match status" value="1"/>
</dbReference>
<dbReference type="Proteomes" id="UP000294567">
    <property type="component" value="Unassembled WGS sequence"/>
</dbReference>
<keyword evidence="3" id="KW-1185">Reference proteome</keyword>
<feature type="transmembrane region" description="Helical" evidence="1">
    <location>
        <begin position="21"/>
        <end position="45"/>
    </location>
</feature>
<evidence type="ECO:0000256" key="1">
    <source>
        <dbReference type="SAM" id="Phobius"/>
    </source>
</evidence>
<name>A0A4R3KYC1_9FIRM</name>
<dbReference type="Pfam" id="PF11146">
    <property type="entry name" value="DUF2905"/>
    <property type="match status" value="1"/>
</dbReference>
<dbReference type="PANTHER" id="PTHR36443:SF1">
    <property type="entry name" value="BSR5223 PROTEIN"/>
    <property type="match status" value="1"/>
</dbReference>